<gene>
    <name evidence="4" type="ORF">QJ522_13120</name>
</gene>
<feature type="domain" description="N-acetyltransferase" evidence="3">
    <location>
        <begin position="4"/>
        <end position="161"/>
    </location>
</feature>
<dbReference type="Gene3D" id="3.40.630.30">
    <property type="match status" value="1"/>
</dbReference>
<evidence type="ECO:0000259" key="3">
    <source>
        <dbReference type="PROSITE" id="PS51186"/>
    </source>
</evidence>
<proteinExistence type="predicted"/>
<dbReference type="Proteomes" id="UP001431776">
    <property type="component" value="Unassembled WGS sequence"/>
</dbReference>
<protein>
    <submittedName>
        <fullName evidence="4">GNAT family N-acetyltransferase</fullName>
    </submittedName>
</protein>
<name>A0AAW6TWD4_9BACT</name>
<evidence type="ECO:0000256" key="1">
    <source>
        <dbReference type="ARBA" id="ARBA00022679"/>
    </source>
</evidence>
<evidence type="ECO:0000256" key="2">
    <source>
        <dbReference type="ARBA" id="ARBA00023315"/>
    </source>
</evidence>
<dbReference type="PANTHER" id="PTHR43877:SF2">
    <property type="entry name" value="AMINOALKYLPHOSPHONATE N-ACETYLTRANSFERASE-RELATED"/>
    <property type="match status" value="1"/>
</dbReference>
<dbReference type="PANTHER" id="PTHR43877">
    <property type="entry name" value="AMINOALKYLPHOSPHONATE N-ACETYLTRANSFERASE-RELATED-RELATED"/>
    <property type="match status" value="1"/>
</dbReference>
<dbReference type="InterPro" id="IPR050832">
    <property type="entry name" value="Bact_Acetyltransf"/>
</dbReference>
<evidence type="ECO:0000313" key="5">
    <source>
        <dbReference type="Proteomes" id="UP001431776"/>
    </source>
</evidence>
<dbReference type="PROSITE" id="PS51186">
    <property type="entry name" value="GNAT"/>
    <property type="match status" value="1"/>
</dbReference>
<accession>A0AAW6TWD4</accession>
<dbReference type="AlphaFoldDB" id="A0AAW6TWD4"/>
<keyword evidence="2" id="KW-0012">Acyltransferase</keyword>
<dbReference type="RefSeq" id="WP_349245401.1">
    <property type="nucleotide sequence ID" value="NZ_JASCXX010000015.1"/>
</dbReference>
<dbReference type="SUPFAM" id="SSF55729">
    <property type="entry name" value="Acyl-CoA N-acyltransferases (Nat)"/>
    <property type="match status" value="1"/>
</dbReference>
<dbReference type="EMBL" id="JASCXX010000015">
    <property type="protein sequence ID" value="MDI6449993.1"/>
    <property type="molecule type" value="Genomic_DNA"/>
</dbReference>
<dbReference type="InterPro" id="IPR000182">
    <property type="entry name" value="GNAT_dom"/>
</dbReference>
<dbReference type="CDD" id="cd04301">
    <property type="entry name" value="NAT_SF"/>
    <property type="match status" value="1"/>
</dbReference>
<dbReference type="Pfam" id="PF00583">
    <property type="entry name" value="Acetyltransf_1"/>
    <property type="match status" value="1"/>
</dbReference>
<organism evidence="4 5">
    <name type="scientific">Anaerobaca lacustris</name>
    <dbReference type="NCBI Taxonomy" id="3044600"/>
    <lineage>
        <taxon>Bacteria</taxon>
        <taxon>Pseudomonadati</taxon>
        <taxon>Planctomycetota</taxon>
        <taxon>Phycisphaerae</taxon>
        <taxon>Sedimentisphaerales</taxon>
        <taxon>Anaerobacaceae</taxon>
        <taxon>Anaerobaca</taxon>
    </lineage>
</organism>
<sequence length="161" mass="17593">MSNVEIVEADLGCVLHQQAVVELIDAYAVDPMGNGRPLPPQVRANLIDGLRRHPTTLILLAWQDGRAVGIAVCFRGFSTFHARPLLNIHDLAVLPDCRGGGIGRRLLEAVAEKAAQLDCCKLTLEVLENNHRARRLYEAAGFAQARYHESAGGSLFYAKPL</sequence>
<comment type="caution">
    <text evidence="4">The sequence shown here is derived from an EMBL/GenBank/DDBJ whole genome shotgun (WGS) entry which is preliminary data.</text>
</comment>
<keyword evidence="1" id="KW-0808">Transferase</keyword>
<dbReference type="GO" id="GO:0016747">
    <property type="term" value="F:acyltransferase activity, transferring groups other than amino-acyl groups"/>
    <property type="evidence" value="ECO:0007669"/>
    <property type="project" value="InterPro"/>
</dbReference>
<dbReference type="InterPro" id="IPR016181">
    <property type="entry name" value="Acyl_CoA_acyltransferase"/>
</dbReference>
<evidence type="ECO:0000313" key="4">
    <source>
        <dbReference type="EMBL" id="MDI6449993.1"/>
    </source>
</evidence>
<reference evidence="4" key="1">
    <citation type="submission" date="2023-05" db="EMBL/GenBank/DDBJ databases">
        <title>Anaerotaeda fermentans gen. nov., sp. nov., a novel anaerobic planctomycete of the new family within the order Sedimentisphaerales isolated from Taman Peninsula, Russia.</title>
        <authorList>
            <person name="Khomyakova M.A."/>
            <person name="Merkel A.Y."/>
            <person name="Slobodkin A.I."/>
        </authorList>
    </citation>
    <scope>NUCLEOTIDE SEQUENCE</scope>
    <source>
        <strain evidence="4">M17dextr</strain>
    </source>
</reference>
<keyword evidence="5" id="KW-1185">Reference proteome</keyword>